<feature type="compositionally biased region" description="Low complexity" evidence="1">
    <location>
        <begin position="449"/>
        <end position="473"/>
    </location>
</feature>
<evidence type="ECO:0000256" key="1">
    <source>
        <dbReference type="SAM" id="MobiDB-lite"/>
    </source>
</evidence>
<name>A0ABD0MLJ5_CIRMR</name>
<gene>
    <name evidence="2" type="ORF">M9458_055164</name>
</gene>
<feature type="compositionally biased region" description="Low complexity" evidence="1">
    <location>
        <begin position="387"/>
        <end position="419"/>
    </location>
</feature>
<feature type="compositionally biased region" description="Low complexity" evidence="1">
    <location>
        <begin position="323"/>
        <end position="369"/>
    </location>
</feature>
<feature type="region of interest" description="Disordered" evidence="1">
    <location>
        <begin position="309"/>
        <end position="473"/>
    </location>
</feature>
<proteinExistence type="predicted"/>
<dbReference type="PANTHER" id="PTHR37162:SF1">
    <property type="entry name" value="BED-TYPE DOMAIN-CONTAINING PROTEIN"/>
    <property type="match status" value="1"/>
</dbReference>
<dbReference type="PANTHER" id="PTHR37162">
    <property type="entry name" value="HAT FAMILY DIMERISATION DOMAINCONTAINING PROTEIN-RELATED"/>
    <property type="match status" value="1"/>
</dbReference>
<evidence type="ECO:0000313" key="3">
    <source>
        <dbReference type="Proteomes" id="UP001529510"/>
    </source>
</evidence>
<feature type="compositionally biased region" description="Polar residues" evidence="1">
    <location>
        <begin position="374"/>
        <end position="386"/>
    </location>
</feature>
<dbReference type="Proteomes" id="UP001529510">
    <property type="component" value="Unassembled WGS sequence"/>
</dbReference>
<keyword evidence="3" id="KW-1185">Reference proteome</keyword>
<reference evidence="2 3" key="1">
    <citation type="submission" date="2024-05" db="EMBL/GenBank/DDBJ databases">
        <title>Genome sequencing and assembly of Indian major carp, Cirrhinus mrigala (Hamilton, 1822).</title>
        <authorList>
            <person name="Mohindra V."/>
            <person name="Chowdhury L.M."/>
            <person name="Lal K."/>
            <person name="Jena J.K."/>
        </authorList>
    </citation>
    <scope>NUCLEOTIDE SEQUENCE [LARGE SCALE GENOMIC DNA]</scope>
    <source>
        <strain evidence="2">CM1030</strain>
        <tissue evidence="2">Blood</tissue>
    </source>
</reference>
<protein>
    <submittedName>
        <fullName evidence="2">Uncharacterized protein</fullName>
    </submittedName>
</protein>
<sequence length="473" mass="51460">MQHEKPMAHVEMVALVRELLSKFMKPEAIPLSAKDIIKVDVRSKDLQLSDKRLSVGRYCYSALNKARVERKIWVRNIYNSLREGYMKSSEFLLKNLPLDNKIITSLSALTPSLIQDDSICGAFITLGEALPNVVAPEEIRQLEEEIRAYQIEVDLVTCAQNYIEEEGRVDVDWWSRVVSMKNPERGVRFPILGQLVKALLSIFTGPLVEGSFNLMDDILEADRCSMNVETYESLAIVKSTIKAREWTASTMTIDQPLRWSCLSSYQTYQKHLQKKKEAQQAQKKKRVSEAARIWPSQMANKLIRQARNIAGSAKASSRRAKHSSSSTGPSRPSSTSSGPSRPSPTSSGPSRPSPTSSRPSRPSPTSTGPARPLASSTGPSRPFSTCSGPVRPSPTSTGPSRPSPTSSGPSRPFSTSSGPVRPSAFSSGPFRPFSTSYGPAKLFLPPSGPAKASSSSSGPAKASSSSSGPDKAK</sequence>
<accession>A0ABD0MLJ5</accession>
<evidence type="ECO:0000313" key="2">
    <source>
        <dbReference type="EMBL" id="KAL0149637.1"/>
    </source>
</evidence>
<dbReference type="EMBL" id="JAMKFB020000399">
    <property type="protein sequence ID" value="KAL0149637.1"/>
    <property type="molecule type" value="Genomic_DNA"/>
</dbReference>
<organism evidence="2 3">
    <name type="scientific">Cirrhinus mrigala</name>
    <name type="common">Mrigala</name>
    <dbReference type="NCBI Taxonomy" id="683832"/>
    <lineage>
        <taxon>Eukaryota</taxon>
        <taxon>Metazoa</taxon>
        <taxon>Chordata</taxon>
        <taxon>Craniata</taxon>
        <taxon>Vertebrata</taxon>
        <taxon>Euteleostomi</taxon>
        <taxon>Actinopterygii</taxon>
        <taxon>Neopterygii</taxon>
        <taxon>Teleostei</taxon>
        <taxon>Ostariophysi</taxon>
        <taxon>Cypriniformes</taxon>
        <taxon>Cyprinidae</taxon>
        <taxon>Labeoninae</taxon>
        <taxon>Labeonini</taxon>
        <taxon>Cirrhinus</taxon>
    </lineage>
</organism>
<comment type="caution">
    <text evidence="2">The sequence shown here is derived from an EMBL/GenBank/DDBJ whole genome shotgun (WGS) entry which is preliminary data.</text>
</comment>
<dbReference type="AlphaFoldDB" id="A0ABD0MLJ5"/>